<keyword evidence="3" id="KW-1185">Reference proteome</keyword>
<sequence>MPLPPTGWHKSSYSTDFQEACVEAAVAAGGVGVRVRDSKDRDRRPFSVSARAWRGFLNALHDDV</sequence>
<dbReference type="RefSeq" id="WP_345629392.1">
    <property type="nucleotide sequence ID" value="NZ_BAABJR010000005.1"/>
</dbReference>
<name>A0ABP9T454_9ACTN</name>
<dbReference type="Proteomes" id="UP001499878">
    <property type="component" value="Unassembled WGS sequence"/>
</dbReference>
<dbReference type="EMBL" id="BAABJR010000005">
    <property type="protein sequence ID" value="GAA5207633.1"/>
    <property type="molecule type" value="Genomic_DNA"/>
</dbReference>
<evidence type="ECO:0000313" key="2">
    <source>
        <dbReference type="EMBL" id="GAA5207633.1"/>
    </source>
</evidence>
<evidence type="ECO:0000313" key="3">
    <source>
        <dbReference type="Proteomes" id="UP001499878"/>
    </source>
</evidence>
<protein>
    <recommendedName>
        <fullName evidence="1">DUF397 domain-containing protein</fullName>
    </recommendedName>
</protein>
<reference evidence="3" key="1">
    <citation type="journal article" date="2019" name="Int. J. Syst. Evol. Microbiol.">
        <title>The Global Catalogue of Microorganisms (GCM) 10K type strain sequencing project: providing services to taxonomists for standard genome sequencing and annotation.</title>
        <authorList>
            <consortium name="The Broad Institute Genomics Platform"/>
            <consortium name="The Broad Institute Genome Sequencing Center for Infectious Disease"/>
            <person name="Wu L."/>
            <person name="Ma J."/>
        </authorList>
    </citation>
    <scope>NUCLEOTIDE SEQUENCE [LARGE SCALE GENOMIC DNA]</scope>
    <source>
        <strain evidence="3">JCM 18306</strain>
    </source>
</reference>
<comment type="caution">
    <text evidence="2">The sequence shown here is derived from an EMBL/GenBank/DDBJ whole genome shotgun (WGS) entry which is preliminary data.</text>
</comment>
<dbReference type="InterPro" id="IPR007278">
    <property type="entry name" value="DUF397"/>
</dbReference>
<evidence type="ECO:0000259" key="1">
    <source>
        <dbReference type="Pfam" id="PF04149"/>
    </source>
</evidence>
<accession>A0ABP9T454</accession>
<dbReference type="Pfam" id="PF04149">
    <property type="entry name" value="DUF397"/>
    <property type="match status" value="1"/>
</dbReference>
<organism evidence="2 3">
    <name type="scientific">Streptomyces thinghirensis</name>
    <dbReference type="NCBI Taxonomy" id="551547"/>
    <lineage>
        <taxon>Bacteria</taxon>
        <taxon>Bacillati</taxon>
        <taxon>Actinomycetota</taxon>
        <taxon>Actinomycetes</taxon>
        <taxon>Kitasatosporales</taxon>
        <taxon>Streptomycetaceae</taxon>
        <taxon>Streptomyces</taxon>
    </lineage>
</organism>
<gene>
    <name evidence="2" type="ORF">GCM10023323_23940</name>
</gene>
<feature type="domain" description="DUF397" evidence="1">
    <location>
        <begin position="7"/>
        <end position="60"/>
    </location>
</feature>
<proteinExistence type="predicted"/>